<proteinExistence type="predicted"/>
<evidence type="ECO:0000256" key="1">
    <source>
        <dbReference type="SAM" id="MobiDB-lite"/>
    </source>
</evidence>
<dbReference type="Proteomes" id="UP001457282">
    <property type="component" value="Unassembled WGS sequence"/>
</dbReference>
<comment type="caution">
    <text evidence="2">The sequence shown here is derived from an EMBL/GenBank/DDBJ whole genome shotgun (WGS) entry which is preliminary data.</text>
</comment>
<sequence>MAICSSIFGPVPFAKFKTPKSTYNHQITTRLHSPPALCQLKLSPTQSHLMASPIKASPSFCPNSIYLQPSKHQNLQINSQSSTIASTTSSITTHQTPCLLSPITMNQPLHHIQTALQIAPHPRSFLPPPSFRRRSLLSPEGDPRPPHLPSTDPVPLTADSPDGVVRAQPRRELPSSPPWSSPLPPQEAATPTNP</sequence>
<feature type="region of interest" description="Disordered" evidence="1">
    <location>
        <begin position="121"/>
        <end position="194"/>
    </location>
</feature>
<gene>
    <name evidence="2" type="ORF">M0R45_008225</name>
</gene>
<keyword evidence="3" id="KW-1185">Reference proteome</keyword>
<accession>A0AAW1Y3G5</accession>
<evidence type="ECO:0000313" key="3">
    <source>
        <dbReference type="Proteomes" id="UP001457282"/>
    </source>
</evidence>
<dbReference type="AlphaFoldDB" id="A0AAW1Y3G5"/>
<dbReference type="EMBL" id="JBEDUW010000002">
    <property type="protein sequence ID" value="KAK9942570.1"/>
    <property type="molecule type" value="Genomic_DNA"/>
</dbReference>
<organism evidence="2 3">
    <name type="scientific">Rubus argutus</name>
    <name type="common">Southern blackberry</name>
    <dbReference type="NCBI Taxonomy" id="59490"/>
    <lineage>
        <taxon>Eukaryota</taxon>
        <taxon>Viridiplantae</taxon>
        <taxon>Streptophyta</taxon>
        <taxon>Embryophyta</taxon>
        <taxon>Tracheophyta</taxon>
        <taxon>Spermatophyta</taxon>
        <taxon>Magnoliopsida</taxon>
        <taxon>eudicotyledons</taxon>
        <taxon>Gunneridae</taxon>
        <taxon>Pentapetalae</taxon>
        <taxon>rosids</taxon>
        <taxon>fabids</taxon>
        <taxon>Rosales</taxon>
        <taxon>Rosaceae</taxon>
        <taxon>Rosoideae</taxon>
        <taxon>Rosoideae incertae sedis</taxon>
        <taxon>Rubus</taxon>
    </lineage>
</organism>
<name>A0AAW1Y3G5_RUBAR</name>
<protein>
    <submittedName>
        <fullName evidence="2">Uncharacterized protein</fullName>
    </submittedName>
</protein>
<evidence type="ECO:0000313" key="2">
    <source>
        <dbReference type="EMBL" id="KAK9942570.1"/>
    </source>
</evidence>
<feature type="compositionally biased region" description="Pro residues" evidence="1">
    <location>
        <begin position="175"/>
        <end position="185"/>
    </location>
</feature>
<reference evidence="2 3" key="1">
    <citation type="journal article" date="2023" name="G3 (Bethesda)">
        <title>A chromosome-length genome assembly and annotation of blackberry (Rubus argutus, cv. 'Hillquist').</title>
        <authorList>
            <person name="Bruna T."/>
            <person name="Aryal R."/>
            <person name="Dudchenko O."/>
            <person name="Sargent D.J."/>
            <person name="Mead D."/>
            <person name="Buti M."/>
            <person name="Cavallini A."/>
            <person name="Hytonen T."/>
            <person name="Andres J."/>
            <person name="Pham M."/>
            <person name="Weisz D."/>
            <person name="Mascagni F."/>
            <person name="Usai G."/>
            <person name="Natali L."/>
            <person name="Bassil N."/>
            <person name="Fernandez G.E."/>
            <person name="Lomsadze A."/>
            <person name="Armour M."/>
            <person name="Olukolu B."/>
            <person name="Poorten T."/>
            <person name="Britton C."/>
            <person name="Davik J."/>
            <person name="Ashrafi H."/>
            <person name="Aiden E.L."/>
            <person name="Borodovsky M."/>
            <person name="Worthington M."/>
        </authorList>
    </citation>
    <scope>NUCLEOTIDE SEQUENCE [LARGE SCALE GENOMIC DNA]</scope>
    <source>
        <strain evidence="2">PI 553951</strain>
    </source>
</reference>